<dbReference type="InterPro" id="IPR011765">
    <property type="entry name" value="Pept_M16_N"/>
</dbReference>
<dbReference type="PROSITE" id="PS00143">
    <property type="entry name" value="INSULINASE"/>
    <property type="match status" value="1"/>
</dbReference>
<feature type="domain" description="Peptidase M16 middle/third" evidence="12">
    <location>
        <begin position="548"/>
        <end position="784"/>
    </location>
</feature>
<evidence type="ECO:0000256" key="6">
    <source>
        <dbReference type="ARBA" id="ARBA00022833"/>
    </source>
</evidence>
<dbReference type="InterPro" id="IPR032632">
    <property type="entry name" value="Peptidase_M16_M"/>
</dbReference>
<evidence type="ECO:0000256" key="7">
    <source>
        <dbReference type="ARBA" id="ARBA00023049"/>
    </source>
</evidence>
<dbReference type="Proteomes" id="UP000591131">
    <property type="component" value="Unassembled WGS sequence"/>
</dbReference>
<dbReference type="GO" id="GO:0005737">
    <property type="term" value="C:cytoplasm"/>
    <property type="evidence" value="ECO:0007669"/>
    <property type="project" value="UniProtKB-ARBA"/>
</dbReference>
<dbReference type="SUPFAM" id="SSF63411">
    <property type="entry name" value="LuxS/MPP-like metallohydrolase"/>
    <property type="match status" value="4"/>
</dbReference>
<dbReference type="InterPro" id="IPR011249">
    <property type="entry name" value="Metalloenz_LuxS/M16"/>
</dbReference>
<evidence type="ECO:0000259" key="12">
    <source>
        <dbReference type="Pfam" id="PF16187"/>
    </source>
</evidence>
<evidence type="ECO:0000256" key="1">
    <source>
        <dbReference type="ARBA" id="ARBA00001947"/>
    </source>
</evidence>
<gene>
    <name evidence="14" type="ORF">FOL47_002410</name>
</gene>
<dbReference type="InterPro" id="IPR054734">
    <property type="entry name" value="PqqF-like_C_4"/>
</dbReference>
<dbReference type="Pfam" id="PF16187">
    <property type="entry name" value="Peptidase_M16_M"/>
    <property type="match status" value="1"/>
</dbReference>
<keyword evidence="15" id="KW-1185">Reference proteome</keyword>
<feature type="region of interest" description="Disordered" evidence="9">
    <location>
        <begin position="484"/>
        <end position="525"/>
    </location>
</feature>
<name>A0A7J6MDY4_PERCH</name>
<keyword evidence="6" id="KW-0862">Zinc</keyword>
<evidence type="ECO:0000256" key="2">
    <source>
        <dbReference type="ARBA" id="ARBA00007261"/>
    </source>
</evidence>
<comment type="caution">
    <text evidence="14">The sequence shown here is derived from an EMBL/GenBank/DDBJ whole genome shotgun (WGS) entry which is preliminary data.</text>
</comment>
<dbReference type="OrthoDB" id="952271at2759"/>
<evidence type="ECO:0000256" key="8">
    <source>
        <dbReference type="RuleBase" id="RU004447"/>
    </source>
</evidence>
<evidence type="ECO:0000256" key="4">
    <source>
        <dbReference type="ARBA" id="ARBA00022723"/>
    </source>
</evidence>
<keyword evidence="4" id="KW-0479">Metal-binding</keyword>
<dbReference type="FunFam" id="3.30.830.10:FF:000012">
    <property type="entry name" value="Protease 3"/>
    <property type="match status" value="1"/>
</dbReference>
<dbReference type="Pfam" id="PF22456">
    <property type="entry name" value="PqqF-like_C_4"/>
    <property type="match status" value="1"/>
</dbReference>
<evidence type="ECO:0000313" key="14">
    <source>
        <dbReference type="EMBL" id="KAF4669664.1"/>
    </source>
</evidence>
<dbReference type="GO" id="GO:0006508">
    <property type="term" value="P:proteolysis"/>
    <property type="evidence" value="ECO:0007669"/>
    <property type="project" value="UniProtKB-KW"/>
</dbReference>
<evidence type="ECO:0000256" key="3">
    <source>
        <dbReference type="ARBA" id="ARBA00022670"/>
    </source>
</evidence>
<organism evidence="14 15">
    <name type="scientific">Perkinsus chesapeaki</name>
    <name type="common">Clam parasite</name>
    <name type="synonym">Perkinsus andrewsi</name>
    <dbReference type="NCBI Taxonomy" id="330153"/>
    <lineage>
        <taxon>Eukaryota</taxon>
        <taxon>Sar</taxon>
        <taxon>Alveolata</taxon>
        <taxon>Perkinsozoa</taxon>
        <taxon>Perkinsea</taxon>
        <taxon>Perkinsida</taxon>
        <taxon>Perkinsidae</taxon>
        <taxon>Perkinsus</taxon>
    </lineage>
</organism>
<dbReference type="FunFam" id="3.30.830.10:FF:000005">
    <property type="entry name" value="nardilysin isoform X1"/>
    <property type="match status" value="1"/>
</dbReference>
<feature type="domain" description="Peptidase M16 N-terminal" evidence="10">
    <location>
        <begin position="55"/>
        <end position="181"/>
    </location>
</feature>
<feature type="domain" description="Coenzyme PQQ synthesis protein F-like C-terminal lobe" evidence="13">
    <location>
        <begin position="912"/>
        <end position="1012"/>
    </location>
</feature>
<dbReference type="PANTHER" id="PTHR43690:SF18">
    <property type="entry name" value="INSULIN-DEGRADING ENZYME-RELATED"/>
    <property type="match status" value="1"/>
</dbReference>
<evidence type="ECO:0000259" key="10">
    <source>
        <dbReference type="Pfam" id="PF00675"/>
    </source>
</evidence>
<accession>A0A7J6MDY4</accession>
<keyword evidence="3" id="KW-0645">Protease</keyword>
<evidence type="ECO:0000256" key="9">
    <source>
        <dbReference type="SAM" id="MobiDB-lite"/>
    </source>
</evidence>
<evidence type="ECO:0000256" key="5">
    <source>
        <dbReference type="ARBA" id="ARBA00022801"/>
    </source>
</evidence>
<dbReference type="Gene3D" id="3.30.830.10">
    <property type="entry name" value="Metalloenzyme, LuxS/M16 peptidase-like"/>
    <property type="match status" value="4"/>
</dbReference>
<dbReference type="PANTHER" id="PTHR43690">
    <property type="entry name" value="NARDILYSIN"/>
    <property type="match status" value="1"/>
</dbReference>
<evidence type="ECO:0000259" key="13">
    <source>
        <dbReference type="Pfam" id="PF22456"/>
    </source>
</evidence>
<comment type="similarity">
    <text evidence="2 8">Belongs to the peptidase M16 family.</text>
</comment>
<sequence>MSPAVEIPSKRQRVDQSAISAIDLNSTKSPNDKRQYRIVKLENGIEAVLVQLPLNDELKTKAAMAVSVGVGSFTDPIQYPGLAHYLEHMLFMGSEKYPGENEFETYLSKNGGYSNAYTELEYTCYYFECTVTGFQKAVDMFSGFFTDPLMNPDSSERELEAVESEYRQTLNSDSARLEQLGCCMAKEDHIWRKFTWGNKKSLLQGGDDYGKLREALLQFYDRYYVSGRMRACMVARMPLDDMEKQLRDSFSNVRAAPARADPIAVEVPEDITLEKKGFPLDVGAMPYLIRVRPIKDIHRLQLQWQLPPQNGMYRTKPANTLGHLIGHEGSGSILAYLRSEGLATDLSAGVSEEGYGSNSICSVFDVCVTLSTKGLAMWRDVAVHVMEYLDMLRRLGSIPTWVYDEIRQVSNVQYRFQEERDPSTTADDLSSSMLPSAKISPENLLNSTYFLEPEFNAKEVSDLLNEYMTSDRMLVVLTSSVFGRSTGEGDTANEEDGAEGDEDEEEEDSDDEEEEEEDEAGEAPEEILERMTKEMGLNVEGLVPDAAPEVEPWFGVEYWRSEMDAGFKARLAAPMVNDKLALPKRNVYIAKDFTVYDSLTSCLTLEGKAFPEKKEKADSAPKSSEFVDFPAVPTDRQSPKLVEKKGDQFFYLPRTLVSATPRCDIRLRLATPLFINDITLFVKQRLWVELAKEALIEETYMAEMAGLATELTFAAQGLELRVYGFKDSLMALIKNVLEVILNLKSSEKVLAGRFEAIKEALARRFFNEDMRPIPCASSIRRMTLLSRGAMHRGLTKRALLQDKGIADDMNEIVGDFDNTVKHNGVKTQCLMLGNIDSDFVDGVENMVESEMKKHSVRHLKESDYPYLQCLEIPIGHTVYLEETQDPTEQNSVLEAYVQCSPNNIRDRVLLDLLESVMEEPLFDTLRTKQQLGYSVFCGVRLTGGVLGYVVVVQSAVAGPSTLWERISAFLHDFRESVLLPMPEETFASQIVSLARSKLEPPRTLTDETTTMWCEVQESRFNWNGCIEETKELAGLKKEDLLDLYDRFFSSESVRRVFSVALVGSGSNFTYEDEKDAFQSMKDVSLADSIQEFRATSHYLENPDHSRYLSSE</sequence>
<keyword evidence="7" id="KW-0482">Metalloprotease</keyword>
<proteinExistence type="inferred from homology"/>
<dbReference type="InterPro" id="IPR007863">
    <property type="entry name" value="Peptidase_M16_C"/>
</dbReference>
<dbReference type="Pfam" id="PF00675">
    <property type="entry name" value="Peptidase_M16"/>
    <property type="match status" value="1"/>
</dbReference>
<dbReference type="GO" id="GO:0004222">
    <property type="term" value="F:metalloendopeptidase activity"/>
    <property type="evidence" value="ECO:0007669"/>
    <property type="project" value="InterPro"/>
</dbReference>
<dbReference type="GO" id="GO:0046872">
    <property type="term" value="F:metal ion binding"/>
    <property type="evidence" value="ECO:0007669"/>
    <property type="project" value="UniProtKB-KW"/>
</dbReference>
<dbReference type="InterPro" id="IPR050626">
    <property type="entry name" value="Peptidase_M16"/>
</dbReference>
<feature type="domain" description="Peptidase M16 C-terminal" evidence="11">
    <location>
        <begin position="213"/>
        <end position="407"/>
    </location>
</feature>
<reference evidence="14 15" key="1">
    <citation type="submission" date="2020-04" db="EMBL/GenBank/DDBJ databases">
        <title>Perkinsus chesapeaki whole genome sequence.</title>
        <authorList>
            <person name="Bogema D.R."/>
        </authorList>
    </citation>
    <scope>NUCLEOTIDE SEQUENCE [LARGE SCALE GENOMIC DNA]</scope>
    <source>
        <strain evidence="14">ATCC PRA-425</strain>
    </source>
</reference>
<protein>
    <submittedName>
        <fullName evidence="14">Uncharacterized protein</fullName>
    </submittedName>
</protein>
<dbReference type="InterPro" id="IPR001431">
    <property type="entry name" value="Pept_M16_Zn_BS"/>
</dbReference>
<dbReference type="EMBL" id="JAAPAO010000166">
    <property type="protein sequence ID" value="KAF4669664.1"/>
    <property type="molecule type" value="Genomic_DNA"/>
</dbReference>
<evidence type="ECO:0000313" key="15">
    <source>
        <dbReference type="Proteomes" id="UP000591131"/>
    </source>
</evidence>
<feature type="compositionally biased region" description="Acidic residues" evidence="9">
    <location>
        <begin position="491"/>
        <end position="525"/>
    </location>
</feature>
<dbReference type="AlphaFoldDB" id="A0A7J6MDY4"/>
<evidence type="ECO:0000259" key="11">
    <source>
        <dbReference type="Pfam" id="PF05193"/>
    </source>
</evidence>
<dbReference type="Pfam" id="PF05193">
    <property type="entry name" value="Peptidase_M16_C"/>
    <property type="match status" value="1"/>
</dbReference>
<keyword evidence="5" id="KW-0378">Hydrolase</keyword>
<comment type="cofactor">
    <cofactor evidence="1">
        <name>Zn(2+)</name>
        <dbReference type="ChEBI" id="CHEBI:29105"/>
    </cofactor>
</comment>